<evidence type="ECO:0000313" key="2">
    <source>
        <dbReference type="EMBL" id="KAJ1097261.1"/>
    </source>
</evidence>
<dbReference type="EMBL" id="JANPWB010000006">
    <property type="protein sequence ID" value="KAJ1181684.1"/>
    <property type="molecule type" value="Genomic_DNA"/>
</dbReference>
<proteinExistence type="predicted"/>
<feature type="region of interest" description="Disordered" evidence="1">
    <location>
        <begin position="1"/>
        <end position="59"/>
    </location>
</feature>
<reference evidence="3" key="1">
    <citation type="journal article" date="2022" name="bioRxiv">
        <title>Sequencing and chromosome-scale assembly of the giantPleurodeles waltlgenome.</title>
        <authorList>
            <person name="Brown T."/>
            <person name="Elewa A."/>
            <person name="Iarovenko S."/>
            <person name="Subramanian E."/>
            <person name="Araus A.J."/>
            <person name="Petzold A."/>
            <person name="Susuki M."/>
            <person name="Suzuki K.-i.T."/>
            <person name="Hayashi T."/>
            <person name="Toyoda A."/>
            <person name="Oliveira C."/>
            <person name="Osipova E."/>
            <person name="Leigh N.D."/>
            <person name="Simon A."/>
            <person name="Yun M.H."/>
        </authorList>
    </citation>
    <scope>NUCLEOTIDE SEQUENCE</scope>
    <source>
        <strain evidence="3">20211129_DDA</strain>
        <tissue evidence="3">Liver</tissue>
    </source>
</reference>
<sequence>MNPSLSETAERKRSLPMQGKGFPDDASVPGRSLQRNASEERRAPQERSAGEPNVLKERSALPVKREAALLEKKKRRRDEINKINRLAIINITRTQFQL</sequence>
<feature type="compositionally biased region" description="Basic and acidic residues" evidence="1">
    <location>
        <begin position="37"/>
        <end position="59"/>
    </location>
</feature>
<dbReference type="EMBL" id="JANPWB010000014">
    <property type="protein sequence ID" value="KAJ1097261.1"/>
    <property type="molecule type" value="Genomic_DNA"/>
</dbReference>
<evidence type="ECO:0000313" key="4">
    <source>
        <dbReference type="Proteomes" id="UP001066276"/>
    </source>
</evidence>
<comment type="caution">
    <text evidence="3">The sequence shown here is derived from an EMBL/GenBank/DDBJ whole genome shotgun (WGS) entry which is preliminary data.</text>
</comment>
<accession>A0AAV7TY43</accession>
<dbReference type="AlphaFoldDB" id="A0AAV7TY43"/>
<evidence type="ECO:0000313" key="3">
    <source>
        <dbReference type="EMBL" id="KAJ1181684.1"/>
    </source>
</evidence>
<keyword evidence="4" id="KW-1185">Reference proteome</keyword>
<protein>
    <submittedName>
        <fullName evidence="3">Uncharacterized protein</fullName>
    </submittedName>
</protein>
<dbReference type="Proteomes" id="UP001066276">
    <property type="component" value="Chromosome 3_2"/>
</dbReference>
<gene>
    <name evidence="2" type="ORF">NDU88_002386</name>
    <name evidence="3" type="ORF">NDU88_006886</name>
</gene>
<organism evidence="3 4">
    <name type="scientific">Pleurodeles waltl</name>
    <name type="common">Iberian ribbed newt</name>
    <dbReference type="NCBI Taxonomy" id="8319"/>
    <lineage>
        <taxon>Eukaryota</taxon>
        <taxon>Metazoa</taxon>
        <taxon>Chordata</taxon>
        <taxon>Craniata</taxon>
        <taxon>Vertebrata</taxon>
        <taxon>Euteleostomi</taxon>
        <taxon>Amphibia</taxon>
        <taxon>Batrachia</taxon>
        <taxon>Caudata</taxon>
        <taxon>Salamandroidea</taxon>
        <taxon>Salamandridae</taxon>
        <taxon>Pleurodelinae</taxon>
        <taxon>Pleurodeles</taxon>
    </lineage>
</organism>
<evidence type="ECO:0000256" key="1">
    <source>
        <dbReference type="SAM" id="MobiDB-lite"/>
    </source>
</evidence>
<name>A0AAV7TY43_PLEWA</name>
<dbReference type="Proteomes" id="UP001066276">
    <property type="component" value="Chromosome 10"/>
</dbReference>